<keyword evidence="6 8" id="KW-0505">Motor protein</keyword>
<dbReference type="SMART" id="SM00129">
    <property type="entry name" value="KISc"/>
    <property type="match status" value="1"/>
</dbReference>
<evidence type="ECO:0000256" key="5">
    <source>
        <dbReference type="ARBA" id="ARBA00022840"/>
    </source>
</evidence>
<dbReference type="InterPro" id="IPR027640">
    <property type="entry name" value="Kinesin-like_fam"/>
</dbReference>
<feature type="binding site" evidence="8">
    <location>
        <begin position="393"/>
        <end position="400"/>
    </location>
    <ligand>
        <name>ATP</name>
        <dbReference type="ChEBI" id="CHEBI:30616"/>
    </ligand>
</feature>
<keyword evidence="3 9" id="KW-0493">Microtubule</keyword>
<evidence type="ECO:0000256" key="2">
    <source>
        <dbReference type="ARBA" id="ARBA00010899"/>
    </source>
</evidence>
<dbReference type="InterPro" id="IPR001752">
    <property type="entry name" value="Kinesin_motor_dom"/>
</dbReference>
<proteinExistence type="inferred from homology"/>
<evidence type="ECO:0000256" key="3">
    <source>
        <dbReference type="ARBA" id="ARBA00022701"/>
    </source>
</evidence>
<dbReference type="GO" id="GO:0005874">
    <property type="term" value="C:microtubule"/>
    <property type="evidence" value="ECO:0007669"/>
    <property type="project" value="UniProtKB-KW"/>
</dbReference>
<keyword evidence="4 8" id="KW-0547">Nucleotide-binding</keyword>
<keyword evidence="14" id="KW-1185">Reference proteome</keyword>
<dbReference type="GO" id="GO:0007018">
    <property type="term" value="P:microtubule-based movement"/>
    <property type="evidence" value="ECO:0007669"/>
    <property type="project" value="InterPro"/>
</dbReference>
<dbReference type="SUPFAM" id="SSF52540">
    <property type="entry name" value="P-loop containing nucleoside triphosphate hydrolases"/>
    <property type="match status" value="1"/>
</dbReference>
<keyword evidence="7" id="KW-0206">Cytoskeleton</keyword>
<comment type="subcellular location">
    <subcellularLocation>
        <location evidence="1">Cytoplasm</location>
        <location evidence="1">Cytoskeleton</location>
    </subcellularLocation>
</comment>
<feature type="region of interest" description="Disordered" evidence="11">
    <location>
        <begin position="1"/>
        <end position="122"/>
    </location>
</feature>
<dbReference type="PANTHER" id="PTHR47972">
    <property type="entry name" value="KINESIN-LIKE PROTEIN KLP-3"/>
    <property type="match status" value="1"/>
</dbReference>
<dbReference type="EMBL" id="OU896720">
    <property type="protein sequence ID" value="CAH1153457.1"/>
    <property type="molecule type" value="Genomic_DNA"/>
</dbReference>
<name>A0A9P0DK87_PHACE</name>
<sequence length="649" mass="73421">MDPKSKLPKPSGLRAPQVFTNPRPLSDNKQNLPNVAAIRPEVRAGPRPVFSRLISRRSKSVTDLRPISERVQSQRLRPKPKVEPSVSTDRAEPPSSIKRAPVKRPAISKTDDDIKPKSAKQTRQVKIPDWDYKTRFQNLSEKYNKVVDTLKTAKSDLADLESIKSELENKRVRLIDLEEKDIEQRRRLNELTNLEADFQDLQEKHYSLKKLQLEQSIELDRLLHVEKDFIDMKQKYDVLKTLEHEKSIKLELLSHVQDDLTQLTTKFESLCDEASFLRQKVIDAELMRRKYHNTIQDLKGNIRVFCRVRPPVTDAELTKPQCFIGYTSESVIEIKKTKESVCPSTGKPPDIKAEFVFDRVFSPACTQTEFFEELSQLVQSALDGYDVCVFAYGQTGSGKTYTMQGDSSPEHLGMIPRSVNLIFETIDSLAKSNWVYTVKVSFLEIYNDNVRDLLDPKGTQNLEICHNEGKGTTVSNLKIQQIHSPKDFHDLMTSALKHRMVAATNFNELSSRSHAVTKIYLHGSNSAAAVSYTGSVNLVDLAGSESAKTSLGERLVETKSINKSLSALGTVMLALYNKNSHVPYRNSKLTYLLQSCLGGTSKTLMIVNVPPFEEHYSESINSLRFASKVKQVKNLLKRNRAVSPAPSTQ</sequence>
<feature type="coiled-coil region" evidence="10">
    <location>
        <begin position="150"/>
        <end position="211"/>
    </location>
</feature>
<evidence type="ECO:0000256" key="7">
    <source>
        <dbReference type="ARBA" id="ARBA00023212"/>
    </source>
</evidence>
<keyword evidence="10" id="KW-0175">Coiled coil</keyword>
<evidence type="ECO:0000259" key="12">
    <source>
        <dbReference type="PROSITE" id="PS50067"/>
    </source>
</evidence>
<dbReference type="Proteomes" id="UP001153737">
    <property type="component" value="Chromosome 14"/>
</dbReference>
<evidence type="ECO:0000256" key="1">
    <source>
        <dbReference type="ARBA" id="ARBA00004245"/>
    </source>
</evidence>
<dbReference type="InterPro" id="IPR019821">
    <property type="entry name" value="Kinesin_motor_CS"/>
</dbReference>
<organism evidence="13 14">
    <name type="scientific">Phaedon cochleariae</name>
    <name type="common">Mustard beetle</name>
    <dbReference type="NCBI Taxonomy" id="80249"/>
    <lineage>
        <taxon>Eukaryota</taxon>
        <taxon>Metazoa</taxon>
        <taxon>Ecdysozoa</taxon>
        <taxon>Arthropoda</taxon>
        <taxon>Hexapoda</taxon>
        <taxon>Insecta</taxon>
        <taxon>Pterygota</taxon>
        <taxon>Neoptera</taxon>
        <taxon>Endopterygota</taxon>
        <taxon>Coleoptera</taxon>
        <taxon>Polyphaga</taxon>
        <taxon>Cucujiformia</taxon>
        <taxon>Chrysomeloidea</taxon>
        <taxon>Chrysomelidae</taxon>
        <taxon>Chrysomelinae</taxon>
        <taxon>Chrysomelini</taxon>
        <taxon>Phaedon</taxon>
    </lineage>
</organism>
<keyword evidence="7" id="KW-0963">Cytoplasm</keyword>
<evidence type="ECO:0000313" key="13">
    <source>
        <dbReference type="EMBL" id="CAH1153457.1"/>
    </source>
</evidence>
<accession>A0A9P0DK87</accession>
<protein>
    <recommendedName>
        <fullName evidence="9">Kinesin-like protein</fullName>
    </recommendedName>
</protein>
<dbReference type="GO" id="GO:0003777">
    <property type="term" value="F:microtubule motor activity"/>
    <property type="evidence" value="ECO:0007669"/>
    <property type="project" value="InterPro"/>
</dbReference>
<dbReference type="OrthoDB" id="3176171at2759"/>
<dbReference type="Pfam" id="PF00225">
    <property type="entry name" value="Kinesin"/>
    <property type="match status" value="1"/>
</dbReference>
<evidence type="ECO:0000256" key="4">
    <source>
        <dbReference type="ARBA" id="ARBA00022741"/>
    </source>
</evidence>
<evidence type="ECO:0000256" key="10">
    <source>
        <dbReference type="SAM" id="Coils"/>
    </source>
</evidence>
<comment type="similarity">
    <text evidence="2">Belongs to the TRAFAC class myosin-kinesin ATPase superfamily. Kinesin family. KIN-14 subfamily.</text>
</comment>
<dbReference type="GO" id="GO:0005524">
    <property type="term" value="F:ATP binding"/>
    <property type="evidence" value="ECO:0007669"/>
    <property type="project" value="UniProtKB-UniRule"/>
</dbReference>
<evidence type="ECO:0000256" key="8">
    <source>
        <dbReference type="PROSITE-ProRule" id="PRU00283"/>
    </source>
</evidence>
<dbReference type="PANTHER" id="PTHR47972:SF45">
    <property type="entry name" value="PROTEIN CLARET SEGREGATIONAL"/>
    <property type="match status" value="1"/>
</dbReference>
<dbReference type="InterPro" id="IPR027417">
    <property type="entry name" value="P-loop_NTPase"/>
</dbReference>
<gene>
    <name evidence="13" type="ORF">PHAECO_LOCUS4202</name>
</gene>
<dbReference type="AlphaFoldDB" id="A0A9P0DK87"/>
<evidence type="ECO:0000256" key="9">
    <source>
        <dbReference type="RuleBase" id="RU000394"/>
    </source>
</evidence>
<dbReference type="PRINTS" id="PR00380">
    <property type="entry name" value="KINESINHEAVY"/>
</dbReference>
<feature type="domain" description="Kinesin motor" evidence="12">
    <location>
        <begin position="301"/>
        <end position="632"/>
    </location>
</feature>
<evidence type="ECO:0000313" key="14">
    <source>
        <dbReference type="Proteomes" id="UP001153737"/>
    </source>
</evidence>
<evidence type="ECO:0000256" key="11">
    <source>
        <dbReference type="SAM" id="MobiDB-lite"/>
    </source>
</evidence>
<reference evidence="13" key="1">
    <citation type="submission" date="2022-01" db="EMBL/GenBank/DDBJ databases">
        <authorList>
            <person name="King R."/>
        </authorList>
    </citation>
    <scope>NUCLEOTIDE SEQUENCE</scope>
</reference>
<dbReference type="PROSITE" id="PS50067">
    <property type="entry name" value="KINESIN_MOTOR_2"/>
    <property type="match status" value="1"/>
</dbReference>
<keyword evidence="5 8" id="KW-0067">ATP-binding</keyword>
<dbReference type="InterPro" id="IPR036961">
    <property type="entry name" value="Kinesin_motor_dom_sf"/>
</dbReference>
<evidence type="ECO:0000256" key="6">
    <source>
        <dbReference type="ARBA" id="ARBA00023175"/>
    </source>
</evidence>
<dbReference type="GO" id="GO:0008017">
    <property type="term" value="F:microtubule binding"/>
    <property type="evidence" value="ECO:0007669"/>
    <property type="project" value="InterPro"/>
</dbReference>
<dbReference type="Gene3D" id="3.40.850.10">
    <property type="entry name" value="Kinesin motor domain"/>
    <property type="match status" value="1"/>
</dbReference>
<reference evidence="13" key="2">
    <citation type="submission" date="2022-10" db="EMBL/GenBank/DDBJ databases">
        <authorList>
            <consortium name="ENA_rothamsted_submissions"/>
            <consortium name="culmorum"/>
            <person name="King R."/>
        </authorList>
    </citation>
    <scope>NUCLEOTIDE SEQUENCE</scope>
</reference>
<dbReference type="PROSITE" id="PS00411">
    <property type="entry name" value="KINESIN_MOTOR_1"/>
    <property type="match status" value="1"/>
</dbReference>